<dbReference type="RefSeq" id="WP_003472438.1">
    <property type="nucleotide sequence ID" value="NZ_APML01000059.1"/>
</dbReference>
<dbReference type="Gene3D" id="3.40.50.150">
    <property type="entry name" value="Vaccinia Virus protein VP39"/>
    <property type="match status" value="1"/>
</dbReference>
<protein>
    <recommendedName>
        <fullName evidence="1">Methyltransferase domain-containing protein</fullName>
    </recommendedName>
</protein>
<dbReference type="SUPFAM" id="SSF53335">
    <property type="entry name" value="S-adenosyl-L-methionine-dependent methyltransferases"/>
    <property type="match status" value="1"/>
</dbReference>
<accession>N4WJ03</accession>
<proteinExistence type="predicted"/>
<dbReference type="InterPro" id="IPR029063">
    <property type="entry name" value="SAM-dependent_MTases_sf"/>
</dbReference>
<dbReference type="AlphaFoldDB" id="N4WJ03"/>
<evidence type="ECO:0000313" key="3">
    <source>
        <dbReference type="Proteomes" id="UP000012283"/>
    </source>
</evidence>
<evidence type="ECO:0000259" key="1">
    <source>
        <dbReference type="Pfam" id="PF13649"/>
    </source>
</evidence>
<reference evidence="2 3" key="1">
    <citation type="submission" date="2013-03" db="EMBL/GenBank/DDBJ databases">
        <title>Draft genome sequence of Gracibacillus halophilus YIM-C55.5, a moderately halophilic and thermophilic organism from the Xiaochaidamu salt lake.</title>
        <authorList>
            <person name="Sugumar T."/>
            <person name="Polireddy D.R."/>
            <person name="Antony A."/>
            <person name="Madhava Y.R."/>
            <person name="Sivakumar N."/>
        </authorList>
    </citation>
    <scope>NUCLEOTIDE SEQUENCE [LARGE SCALE GENOMIC DNA]</scope>
    <source>
        <strain evidence="2 3">YIM-C55.5</strain>
    </source>
</reference>
<dbReference type="GO" id="GO:0008168">
    <property type="term" value="F:methyltransferase activity"/>
    <property type="evidence" value="ECO:0007669"/>
    <property type="project" value="InterPro"/>
</dbReference>
<dbReference type="InterPro" id="IPR050210">
    <property type="entry name" value="tRNA_Adenine-N(6)_MTase"/>
</dbReference>
<comment type="caution">
    <text evidence="2">The sequence shown here is derived from an EMBL/GenBank/DDBJ whole genome shotgun (WGS) entry which is preliminary data.</text>
</comment>
<dbReference type="EMBL" id="APML01000059">
    <property type="protein sequence ID" value="ENH96112.1"/>
    <property type="molecule type" value="Genomic_DNA"/>
</dbReference>
<dbReference type="PATRIC" id="fig|1308866.3.peg.2537"/>
<dbReference type="CDD" id="cd02440">
    <property type="entry name" value="AdoMet_MTases"/>
    <property type="match status" value="1"/>
</dbReference>
<feature type="domain" description="Methyltransferase" evidence="1">
    <location>
        <begin position="51"/>
        <end position="124"/>
    </location>
</feature>
<dbReference type="PANTHER" id="PTHR47739:SF1">
    <property type="entry name" value="TRNA1(VAL) (ADENINE(37)-N6)-METHYLTRANSFERASE"/>
    <property type="match status" value="1"/>
</dbReference>
<dbReference type="InterPro" id="IPR041698">
    <property type="entry name" value="Methyltransf_25"/>
</dbReference>
<name>N4WJ03_9BACI</name>
<evidence type="ECO:0000313" key="2">
    <source>
        <dbReference type="EMBL" id="ENH96112.1"/>
    </source>
</evidence>
<dbReference type="PANTHER" id="PTHR47739">
    <property type="entry name" value="TRNA1(VAL) (ADENINE(37)-N6)-METHYLTRANSFERASE"/>
    <property type="match status" value="1"/>
</dbReference>
<organism evidence="2 3">
    <name type="scientific">Gracilibacillus halophilus YIM-C55.5</name>
    <dbReference type="NCBI Taxonomy" id="1308866"/>
    <lineage>
        <taxon>Bacteria</taxon>
        <taxon>Bacillati</taxon>
        <taxon>Bacillota</taxon>
        <taxon>Bacilli</taxon>
        <taxon>Bacillales</taxon>
        <taxon>Bacillaceae</taxon>
        <taxon>Gracilibacillus</taxon>
    </lineage>
</organism>
<dbReference type="eggNOG" id="COG4123">
    <property type="taxonomic scope" value="Bacteria"/>
</dbReference>
<gene>
    <name evidence="2" type="ORF">J416_12552</name>
</gene>
<dbReference type="STRING" id="1308866.J416_12552"/>
<sequence>MDAELFGDERMDDLLAEENLKIIQSSSVFAFSLDAVLLANFASIPRTRGKILDLCTGNGVIPLLLSQKSQVPITGVEIQSKLYDMAHRNVTLNGLSEQITMIEGDLREMPAYFQNDTFDLVTVNPPYFPTKNQNHWNKNDYLTIARHEIYCDLEDVVKACSKLVRPGGRVAMVHRPSRFVEILTLLRSYKIEPKRLRFVYPKMGKEANMLLIEGIRDGKPDVTILPPLYAYTDQDQYTSELKEILYGTTN</sequence>
<keyword evidence="3" id="KW-1185">Reference proteome</keyword>
<dbReference type="Pfam" id="PF13649">
    <property type="entry name" value="Methyltransf_25"/>
    <property type="match status" value="1"/>
</dbReference>
<dbReference type="Proteomes" id="UP000012283">
    <property type="component" value="Unassembled WGS sequence"/>
</dbReference>
<dbReference type="OrthoDB" id="9777257at2"/>